<dbReference type="Gene3D" id="3.40.50.720">
    <property type="entry name" value="NAD(P)-binding Rossmann-like Domain"/>
    <property type="match status" value="1"/>
</dbReference>
<dbReference type="InterPro" id="IPR020904">
    <property type="entry name" value="Sc_DH/Rdtase_CS"/>
</dbReference>
<evidence type="ECO:0000256" key="2">
    <source>
        <dbReference type="ARBA" id="ARBA00023002"/>
    </source>
</evidence>
<dbReference type="PRINTS" id="PR00080">
    <property type="entry name" value="SDRFAMILY"/>
</dbReference>
<evidence type="ECO:0000313" key="4">
    <source>
        <dbReference type="Proteomes" id="UP000066480"/>
    </source>
</evidence>
<reference evidence="3 4" key="1">
    <citation type="submission" date="2015-03" db="EMBL/GenBank/DDBJ databases">
        <title>Luteipulveratus halotolerans sp. nov., a novel actinobacterium (Dermacoccaceae) from Sarawak, Malaysia.</title>
        <authorList>
            <person name="Juboi H."/>
            <person name="Basik A."/>
            <person name="Shamsul S.S."/>
            <person name="Arnold P."/>
            <person name="Schmitt E.K."/>
            <person name="Sanglier J.-J."/>
            <person name="Yeo T."/>
        </authorList>
    </citation>
    <scope>NUCLEOTIDE SEQUENCE [LARGE SCALE GENOMIC DNA]</scope>
    <source>
        <strain evidence="3 4">MN07-A0370</strain>
    </source>
</reference>
<evidence type="ECO:0008006" key="5">
    <source>
        <dbReference type="Google" id="ProtNLM"/>
    </source>
</evidence>
<organism evidence="3 4">
    <name type="scientific">Luteipulveratus mongoliensis</name>
    <dbReference type="NCBI Taxonomy" id="571913"/>
    <lineage>
        <taxon>Bacteria</taxon>
        <taxon>Bacillati</taxon>
        <taxon>Actinomycetota</taxon>
        <taxon>Actinomycetes</taxon>
        <taxon>Micrococcales</taxon>
        <taxon>Dermacoccaceae</taxon>
        <taxon>Luteipulveratus</taxon>
    </lineage>
</organism>
<dbReference type="InterPro" id="IPR002347">
    <property type="entry name" value="SDR_fam"/>
</dbReference>
<gene>
    <name evidence="3" type="ORF">VV02_03635</name>
</gene>
<dbReference type="Pfam" id="PF13561">
    <property type="entry name" value="adh_short_C2"/>
    <property type="match status" value="1"/>
</dbReference>
<dbReference type="InterPro" id="IPR036291">
    <property type="entry name" value="NAD(P)-bd_dom_sf"/>
</dbReference>
<name>A0A0K1JEZ5_9MICO</name>
<evidence type="ECO:0000313" key="3">
    <source>
        <dbReference type="EMBL" id="AKU15163.1"/>
    </source>
</evidence>
<dbReference type="PROSITE" id="PS00061">
    <property type="entry name" value="ADH_SHORT"/>
    <property type="match status" value="1"/>
</dbReference>
<protein>
    <recommendedName>
        <fullName evidence="5">Short-chain dehydrogenase</fullName>
    </recommendedName>
</protein>
<dbReference type="Proteomes" id="UP000066480">
    <property type="component" value="Chromosome"/>
</dbReference>
<dbReference type="FunFam" id="3.40.50.720:FF:000084">
    <property type="entry name" value="Short-chain dehydrogenase reductase"/>
    <property type="match status" value="1"/>
</dbReference>
<dbReference type="PRINTS" id="PR00081">
    <property type="entry name" value="GDHRDH"/>
</dbReference>
<dbReference type="PANTHER" id="PTHR24321:SF8">
    <property type="entry name" value="ESTRADIOL 17-BETA-DEHYDROGENASE 8-RELATED"/>
    <property type="match status" value="1"/>
</dbReference>
<accession>A0A0K1JEZ5</accession>
<dbReference type="CDD" id="cd05233">
    <property type="entry name" value="SDR_c"/>
    <property type="match status" value="1"/>
</dbReference>
<dbReference type="GO" id="GO:0016491">
    <property type="term" value="F:oxidoreductase activity"/>
    <property type="evidence" value="ECO:0007669"/>
    <property type="project" value="UniProtKB-KW"/>
</dbReference>
<dbReference type="OrthoDB" id="517007at2"/>
<dbReference type="RefSeq" id="WP_083449877.1">
    <property type="nucleotide sequence ID" value="NZ_CP011112.1"/>
</dbReference>
<dbReference type="PANTHER" id="PTHR24321">
    <property type="entry name" value="DEHYDROGENASES, SHORT CHAIN"/>
    <property type="match status" value="1"/>
</dbReference>
<dbReference type="EMBL" id="CP011112">
    <property type="protein sequence ID" value="AKU15163.1"/>
    <property type="molecule type" value="Genomic_DNA"/>
</dbReference>
<dbReference type="STRING" id="571913.VV02_03635"/>
<evidence type="ECO:0000256" key="1">
    <source>
        <dbReference type="ARBA" id="ARBA00006484"/>
    </source>
</evidence>
<keyword evidence="4" id="KW-1185">Reference proteome</keyword>
<comment type="similarity">
    <text evidence="1">Belongs to the short-chain dehydrogenases/reductases (SDR) family.</text>
</comment>
<dbReference type="KEGG" id="lmoi:VV02_03635"/>
<keyword evidence="2" id="KW-0560">Oxidoreductase</keyword>
<dbReference type="AlphaFoldDB" id="A0A0K1JEZ5"/>
<proteinExistence type="inferred from homology"/>
<sequence length="260" mass="27009">MTDFTDRRAVVVGGTKGIGRAVVDDLASSGARVAVVGRDREVLKELETAGHLALEADLLDDASVSAAFEEVAASFGGLDIAVNTAGMFPKPGPVGDLDPQVLADALLTNVVGIQRVMRQEIALMGRGLDTARLPPRLLDQRPGGAIVNFSSNIGAHRTQPNLAAYGVSKAAVSALTRAAALDHVKDGIRINAVSPGPSDTTMSIRPGETVEERDARVAQQNPSGRVARLPEIVAAVRYLISDEAAYVVGTDLVIDGGISA</sequence>
<dbReference type="SUPFAM" id="SSF51735">
    <property type="entry name" value="NAD(P)-binding Rossmann-fold domains"/>
    <property type="match status" value="1"/>
</dbReference>